<dbReference type="PANTHER" id="PTHR42971">
    <property type="entry name" value="TRNA (CYTIDINE(34)-2'-O)-METHYLTRANSFERASE"/>
    <property type="match status" value="1"/>
</dbReference>
<evidence type="ECO:0000256" key="7">
    <source>
        <dbReference type="PIRSR" id="PIRSR029256-1"/>
    </source>
</evidence>
<keyword evidence="3 6" id="KW-0808">Transferase</keyword>
<evidence type="ECO:0000256" key="3">
    <source>
        <dbReference type="ARBA" id="ARBA00022679"/>
    </source>
</evidence>
<dbReference type="FunFam" id="3.40.1280.10:FF:000002">
    <property type="entry name" value="Peptidylprolyl isomerase"/>
    <property type="match status" value="1"/>
</dbReference>
<dbReference type="HAMAP" id="MF_01885">
    <property type="entry name" value="tRNA_methyltr_TrmL"/>
    <property type="match status" value="1"/>
</dbReference>
<evidence type="ECO:0000313" key="9">
    <source>
        <dbReference type="EMBL" id="SDB31126.1"/>
    </source>
</evidence>
<dbReference type="GO" id="GO:0003723">
    <property type="term" value="F:RNA binding"/>
    <property type="evidence" value="ECO:0007669"/>
    <property type="project" value="InterPro"/>
</dbReference>
<dbReference type="AlphaFoldDB" id="A0A1G6CE06"/>
<keyword evidence="5 6" id="KW-0819">tRNA processing</keyword>
<evidence type="ECO:0000259" key="8">
    <source>
        <dbReference type="Pfam" id="PF00588"/>
    </source>
</evidence>
<dbReference type="GO" id="GO:0002130">
    <property type="term" value="P:wobble position ribose methylation"/>
    <property type="evidence" value="ECO:0007669"/>
    <property type="project" value="TreeGrafter"/>
</dbReference>
<keyword evidence="10" id="KW-1185">Reference proteome</keyword>
<dbReference type="GO" id="GO:0005737">
    <property type="term" value="C:cytoplasm"/>
    <property type="evidence" value="ECO:0007669"/>
    <property type="project" value="UniProtKB-SubCell"/>
</dbReference>
<dbReference type="GO" id="GO:0042802">
    <property type="term" value="F:identical protein binding"/>
    <property type="evidence" value="ECO:0007669"/>
    <property type="project" value="UniProtKB-ARBA"/>
</dbReference>
<feature type="binding site" evidence="6 7">
    <location>
        <position position="123"/>
    </location>
    <ligand>
        <name>S-adenosyl-L-methionine</name>
        <dbReference type="ChEBI" id="CHEBI:59789"/>
    </ligand>
</feature>
<dbReference type="EMBL" id="FMXR01000018">
    <property type="protein sequence ID" value="SDB31126.1"/>
    <property type="molecule type" value="Genomic_DNA"/>
</dbReference>
<dbReference type="CDD" id="cd18094">
    <property type="entry name" value="SpoU-like_TrmL"/>
    <property type="match status" value="1"/>
</dbReference>
<comment type="catalytic activity">
    <reaction evidence="6">
        <text>cytidine(34) in tRNA + S-adenosyl-L-methionine = 2'-O-methylcytidine(34) in tRNA + S-adenosyl-L-homocysteine + H(+)</text>
        <dbReference type="Rhea" id="RHEA:43084"/>
        <dbReference type="Rhea" id="RHEA-COMP:10331"/>
        <dbReference type="Rhea" id="RHEA-COMP:10332"/>
        <dbReference type="ChEBI" id="CHEBI:15378"/>
        <dbReference type="ChEBI" id="CHEBI:57856"/>
        <dbReference type="ChEBI" id="CHEBI:59789"/>
        <dbReference type="ChEBI" id="CHEBI:74495"/>
        <dbReference type="ChEBI" id="CHEBI:82748"/>
        <dbReference type="EC" id="2.1.1.207"/>
    </reaction>
</comment>
<dbReference type="Proteomes" id="UP000199228">
    <property type="component" value="Unassembled WGS sequence"/>
</dbReference>
<comment type="similarity">
    <text evidence="6">Belongs to the class IV-like SAM-binding methyltransferase superfamily. RNA methyltransferase TrmH family. TrmL subfamily.</text>
</comment>
<comment type="function">
    <text evidence="6">Could methylate the ribose at the nucleotide 34 wobble position in tRNA.</text>
</comment>
<feature type="binding site" evidence="6 7">
    <location>
        <position position="102"/>
    </location>
    <ligand>
        <name>S-adenosyl-L-methionine</name>
        <dbReference type="ChEBI" id="CHEBI:59789"/>
    </ligand>
</feature>
<evidence type="ECO:0000256" key="1">
    <source>
        <dbReference type="ARBA" id="ARBA00022490"/>
    </source>
</evidence>
<accession>A0A1G6CE06</accession>
<dbReference type="InterPro" id="IPR016914">
    <property type="entry name" value="TrmL"/>
</dbReference>
<dbReference type="InterPro" id="IPR001537">
    <property type="entry name" value="SpoU_MeTrfase"/>
</dbReference>
<keyword evidence="1 6" id="KW-0963">Cytoplasm</keyword>
<dbReference type="Gene3D" id="3.40.1280.10">
    <property type="match status" value="1"/>
</dbReference>
<sequence>MAQLNIVLFEPEIPANTGNIGRTCVATNTRLHLIEPLGFMLTEKAIKRAGMDYWADLDVTRYVNFQDFLEKNPKAKIYYATTKAKHVYSEVQYEPDCYLMFGKESAGIPEEILMEHPDECVRIPMQGDTRSLNLSNSVAIMLYEALRQNQFLGMNLEGELHHHKWEDIC</sequence>
<feature type="binding site" evidence="6 7">
    <location>
        <position position="131"/>
    </location>
    <ligand>
        <name>S-adenosyl-L-methionine</name>
        <dbReference type="ChEBI" id="CHEBI:59789"/>
    </ligand>
</feature>
<feature type="domain" description="tRNA/rRNA methyltransferase SpoU type" evidence="8">
    <location>
        <begin position="4"/>
        <end position="143"/>
    </location>
</feature>
<protein>
    <recommendedName>
        <fullName evidence="6">Putative tRNA (cytidine(34)-2'-O)-methyltransferase</fullName>
        <ecNumber evidence="6">2.1.1.207</ecNumber>
    </recommendedName>
    <alternativeName>
        <fullName evidence="6">tRNA (cytidine/uridine-2'-O-)-methyltransferase</fullName>
    </alternativeName>
</protein>
<dbReference type="OrthoDB" id="9789043at2"/>
<dbReference type="GO" id="GO:0141098">
    <property type="term" value="F:tRNA (cytidine(34)-2'-O)-methyltransferase activity"/>
    <property type="evidence" value="ECO:0007669"/>
    <property type="project" value="RHEA"/>
</dbReference>
<dbReference type="EC" id="2.1.1.207" evidence="6"/>
<proteinExistence type="inferred from homology"/>
<keyword evidence="2 6" id="KW-0489">Methyltransferase</keyword>
<dbReference type="GO" id="GO:0141102">
    <property type="term" value="F:tRNA (5-carboxymethylaminomethyluridine(34)-2'-O)-methyltransferase activity"/>
    <property type="evidence" value="ECO:0007669"/>
    <property type="project" value="RHEA"/>
</dbReference>
<gene>
    <name evidence="9" type="ORF">SAMN02910417_02310</name>
</gene>
<evidence type="ECO:0000313" key="10">
    <source>
        <dbReference type="Proteomes" id="UP000199228"/>
    </source>
</evidence>
<organism evidence="9 10">
    <name type="scientific">Eubacterium oxidoreducens</name>
    <dbReference type="NCBI Taxonomy" id="1732"/>
    <lineage>
        <taxon>Bacteria</taxon>
        <taxon>Bacillati</taxon>
        <taxon>Bacillota</taxon>
        <taxon>Clostridia</taxon>
        <taxon>Eubacteriales</taxon>
        <taxon>Eubacteriaceae</taxon>
        <taxon>Eubacterium</taxon>
    </lineage>
</organism>
<dbReference type="STRING" id="1732.SAMN02910417_02310"/>
<evidence type="ECO:0000256" key="4">
    <source>
        <dbReference type="ARBA" id="ARBA00022691"/>
    </source>
</evidence>
<dbReference type="Pfam" id="PF00588">
    <property type="entry name" value="SpoU_methylase"/>
    <property type="match status" value="1"/>
</dbReference>
<dbReference type="SUPFAM" id="SSF75217">
    <property type="entry name" value="alpha/beta knot"/>
    <property type="match status" value="1"/>
</dbReference>
<dbReference type="PIRSF" id="PIRSF029256">
    <property type="entry name" value="SpoU_TrmH_prd"/>
    <property type="match status" value="1"/>
</dbReference>
<evidence type="ECO:0000256" key="5">
    <source>
        <dbReference type="ARBA" id="ARBA00022694"/>
    </source>
</evidence>
<dbReference type="RefSeq" id="WP_090174508.1">
    <property type="nucleotide sequence ID" value="NZ_FMXR01000018.1"/>
</dbReference>
<name>A0A1G6CE06_EUBOX</name>
<comment type="catalytic activity">
    <reaction evidence="6">
        <text>5-carboxymethylaminomethyluridine(34) in tRNA(Leu) + S-adenosyl-L-methionine = 5-carboxymethylaminomethyl-2'-O-methyluridine(34) in tRNA(Leu) + S-adenosyl-L-homocysteine + H(+)</text>
        <dbReference type="Rhea" id="RHEA:43088"/>
        <dbReference type="Rhea" id="RHEA-COMP:10333"/>
        <dbReference type="Rhea" id="RHEA-COMP:10334"/>
        <dbReference type="ChEBI" id="CHEBI:15378"/>
        <dbReference type="ChEBI" id="CHEBI:57856"/>
        <dbReference type="ChEBI" id="CHEBI:59789"/>
        <dbReference type="ChEBI" id="CHEBI:74508"/>
        <dbReference type="ChEBI" id="CHEBI:74511"/>
        <dbReference type="EC" id="2.1.1.207"/>
    </reaction>
</comment>
<evidence type="ECO:0000256" key="6">
    <source>
        <dbReference type="HAMAP-Rule" id="MF_01885"/>
    </source>
</evidence>
<evidence type="ECO:0000256" key="2">
    <source>
        <dbReference type="ARBA" id="ARBA00022603"/>
    </source>
</evidence>
<dbReference type="PANTHER" id="PTHR42971:SF1">
    <property type="entry name" value="TRNA (CYTIDINE(34)-2'-O)-METHYLTRANSFERASE"/>
    <property type="match status" value="1"/>
</dbReference>
<comment type="caution">
    <text evidence="6">Lacks conserved residue(s) required for the propagation of feature annotation.</text>
</comment>
<dbReference type="InterPro" id="IPR029028">
    <property type="entry name" value="Alpha/beta_knot_MTases"/>
</dbReference>
<reference evidence="9 10" key="1">
    <citation type="submission" date="2016-10" db="EMBL/GenBank/DDBJ databases">
        <authorList>
            <person name="de Groot N.N."/>
        </authorList>
    </citation>
    <scope>NUCLEOTIDE SEQUENCE [LARGE SCALE GENOMIC DNA]</scope>
    <source>
        <strain evidence="9 10">DSM 3217</strain>
    </source>
</reference>
<dbReference type="InterPro" id="IPR029026">
    <property type="entry name" value="tRNA_m1G_MTases_N"/>
</dbReference>
<keyword evidence="4 6" id="KW-0949">S-adenosyl-L-methionine</keyword>
<comment type="subcellular location">
    <subcellularLocation>
        <location evidence="6">Cytoplasm</location>
    </subcellularLocation>
</comment>